<evidence type="ECO:0000256" key="6">
    <source>
        <dbReference type="ARBA" id="ARBA00022490"/>
    </source>
</evidence>
<dbReference type="FunFam" id="1.20.1270.60:FF:000027">
    <property type="entry name" value="dynamin-binding protein isoform X1"/>
    <property type="match status" value="1"/>
</dbReference>
<evidence type="ECO:0000256" key="16">
    <source>
        <dbReference type="ARBA" id="ARBA00032587"/>
    </source>
</evidence>
<keyword evidence="12" id="KW-0770">Synapse</keyword>
<feature type="compositionally biased region" description="Polar residues" evidence="21">
    <location>
        <begin position="460"/>
        <end position="483"/>
    </location>
</feature>
<feature type="coiled-coil region" evidence="20">
    <location>
        <begin position="688"/>
        <end position="738"/>
    </location>
</feature>
<feature type="non-terminal residue" evidence="25">
    <location>
        <position position="1"/>
    </location>
</feature>
<evidence type="ECO:0000256" key="21">
    <source>
        <dbReference type="SAM" id="MobiDB-lite"/>
    </source>
</evidence>
<evidence type="ECO:0000259" key="22">
    <source>
        <dbReference type="PROSITE" id="PS50002"/>
    </source>
</evidence>
<dbReference type="PROSITE" id="PS50002">
    <property type="entry name" value="SH3"/>
    <property type="match status" value="6"/>
</dbReference>
<evidence type="ECO:0000256" key="15">
    <source>
        <dbReference type="ARBA" id="ARBA00023212"/>
    </source>
</evidence>
<evidence type="ECO:0000259" key="23">
    <source>
        <dbReference type="PROSITE" id="PS50010"/>
    </source>
</evidence>
<feature type="non-terminal residue" evidence="25">
    <location>
        <position position="1557"/>
    </location>
</feature>
<feature type="region of interest" description="Disordered" evidence="21">
    <location>
        <begin position="205"/>
        <end position="236"/>
    </location>
</feature>
<dbReference type="GO" id="GO:0005085">
    <property type="term" value="F:guanyl-nucleotide exchange factor activity"/>
    <property type="evidence" value="ECO:0007669"/>
    <property type="project" value="UniProtKB-KW"/>
</dbReference>
<dbReference type="CDD" id="cd11798">
    <property type="entry name" value="SH3_DNMBP_C1"/>
    <property type="match status" value="1"/>
</dbReference>
<evidence type="ECO:0000256" key="11">
    <source>
        <dbReference type="ARBA" id="ARBA00022990"/>
    </source>
</evidence>
<feature type="compositionally biased region" description="Polar residues" evidence="21">
    <location>
        <begin position="1405"/>
        <end position="1420"/>
    </location>
</feature>
<evidence type="ECO:0000256" key="5">
    <source>
        <dbReference type="ARBA" id="ARBA00022443"/>
    </source>
</evidence>
<keyword evidence="6" id="KW-0963">Cytoplasm</keyword>
<dbReference type="Pfam" id="PF03114">
    <property type="entry name" value="BAR"/>
    <property type="match status" value="1"/>
</dbReference>
<evidence type="ECO:0000256" key="20">
    <source>
        <dbReference type="SAM" id="Coils"/>
    </source>
</evidence>
<feature type="compositionally biased region" description="Basic and acidic residues" evidence="21">
    <location>
        <begin position="433"/>
        <end position="445"/>
    </location>
</feature>
<feature type="domain" description="SH3" evidence="22">
    <location>
        <begin position="144"/>
        <end position="203"/>
    </location>
</feature>
<keyword evidence="9" id="KW-0677">Repeat</keyword>
<dbReference type="GO" id="GO:0060271">
    <property type="term" value="P:cilium assembly"/>
    <property type="evidence" value="ECO:0007669"/>
    <property type="project" value="TreeGrafter"/>
</dbReference>
<evidence type="ECO:0000256" key="19">
    <source>
        <dbReference type="PROSITE-ProRule" id="PRU00192"/>
    </source>
</evidence>
<evidence type="ECO:0000256" key="9">
    <source>
        <dbReference type="ARBA" id="ARBA00022737"/>
    </source>
</evidence>
<dbReference type="InterPro" id="IPR035817">
    <property type="entry name" value="DNMBP_SH3_N1"/>
</dbReference>
<dbReference type="CDD" id="cd11794">
    <property type="entry name" value="SH3_DNMBP_N1"/>
    <property type="match status" value="1"/>
</dbReference>
<feature type="domain" description="SH3" evidence="22">
    <location>
        <begin position="1297"/>
        <end position="1360"/>
    </location>
</feature>
<evidence type="ECO:0000256" key="3">
    <source>
        <dbReference type="ARBA" id="ARBA00004348"/>
    </source>
</evidence>
<dbReference type="CDD" id="cd11796">
    <property type="entry name" value="SH3_DNMBP_N3"/>
    <property type="match status" value="1"/>
</dbReference>
<dbReference type="Pfam" id="PF00621">
    <property type="entry name" value="RhoGEF"/>
    <property type="match status" value="1"/>
</dbReference>
<dbReference type="Gene3D" id="1.20.900.10">
    <property type="entry name" value="Dbl homology (DH) domain"/>
    <property type="match status" value="1"/>
</dbReference>
<feature type="domain" description="SH3" evidence="22">
    <location>
        <begin position="66"/>
        <end position="126"/>
    </location>
</feature>
<accession>A0A7K5D4B4</accession>
<dbReference type="SMART" id="SM00721">
    <property type="entry name" value="BAR"/>
    <property type="match status" value="1"/>
</dbReference>
<dbReference type="FunFam" id="2.30.30.40:FF:000084">
    <property type="entry name" value="dynamin-binding protein isoform X1"/>
    <property type="match status" value="1"/>
</dbReference>
<dbReference type="Proteomes" id="UP000525089">
    <property type="component" value="Unassembled WGS sequence"/>
</dbReference>
<evidence type="ECO:0000313" key="26">
    <source>
        <dbReference type="Proteomes" id="UP000525089"/>
    </source>
</evidence>
<dbReference type="Gene3D" id="2.30.30.40">
    <property type="entry name" value="SH3 Domains"/>
    <property type="match status" value="6"/>
</dbReference>
<dbReference type="PROSITE" id="PS50010">
    <property type="entry name" value="DH_2"/>
    <property type="match status" value="1"/>
</dbReference>
<evidence type="ECO:0000256" key="4">
    <source>
        <dbReference type="ARBA" id="ARBA00018186"/>
    </source>
</evidence>
<dbReference type="PRINTS" id="PR00499">
    <property type="entry name" value="P67PHOX"/>
</dbReference>
<dbReference type="Pfam" id="PF14604">
    <property type="entry name" value="SH3_9"/>
    <property type="match status" value="2"/>
</dbReference>
<dbReference type="GO" id="GO:0045202">
    <property type="term" value="C:synapse"/>
    <property type="evidence" value="ECO:0007669"/>
    <property type="project" value="UniProtKB-SubCell"/>
</dbReference>
<evidence type="ECO:0000256" key="8">
    <source>
        <dbReference type="ARBA" id="ARBA00022658"/>
    </source>
</evidence>
<keyword evidence="11" id="KW-0007">Acetylation</keyword>
<feature type="domain" description="SH3" evidence="22">
    <location>
        <begin position="235"/>
        <end position="294"/>
    </location>
</feature>
<dbReference type="InterPro" id="IPR000219">
    <property type="entry name" value="DH_dom"/>
</dbReference>
<dbReference type="Gene3D" id="1.20.1270.60">
    <property type="entry name" value="Arfaptin homology (AH) domain/BAR domain"/>
    <property type="match status" value="1"/>
</dbReference>
<evidence type="ECO:0000256" key="7">
    <source>
        <dbReference type="ARBA" id="ARBA00022553"/>
    </source>
</evidence>
<dbReference type="FunFam" id="1.20.900.10:FF:000023">
    <property type="entry name" value="dynamin-binding protein isoform X2"/>
    <property type="match status" value="1"/>
</dbReference>
<evidence type="ECO:0000256" key="14">
    <source>
        <dbReference type="ARBA" id="ARBA00023054"/>
    </source>
</evidence>
<dbReference type="CDD" id="cd11795">
    <property type="entry name" value="SH3_DNMBP_N2"/>
    <property type="match status" value="1"/>
</dbReference>
<dbReference type="PROSITE" id="PS51021">
    <property type="entry name" value="BAR"/>
    <property type="match status" value="1"/>
</dbReference>
<dbReference type="InterPro" id="IPR001452">
    <property type="entry name" value="SH3_domain"/>
</dbReference>
<sequence>MEAGSVVRAVFDFCPSVSEELPLFVGDVIEVLAVVDEFWLLGKKEGVTGQFPSSFVEPVDIPPLKQGEKLLVCTNDFTSQEPGSLSLQRGDLVILGGSLASSWLQGRSSWGSKGFFPSSCVRELCLSVRRRQLSQSTLLEVPAYSLGQARALMDLSAQLEEELDFREGDVINIVGVPEPGWFEGELRGCRGIFPEGFVELLTPLRAPGTSVDPEPTGTCDTNGTVEMSPKEDKEPGSTYGVALYQFQALESKELDFDVGDRIRIVGVLEDGWLEGELRGKRGIFPHRFVRLEASEACRVKVCAGDLQGGDSCGLSIHQDPEKNCSKALPLLGKDGREKEEDLAAHPEPATILSHKVGRSEGPLATDLRQHQAFPSTGHQGLCPKGPMDSLPSACTKTVNGLLPSAQLPPPQGNRPGQAGELEPGGTISASPGKSEHHTLPEHDGDSPTVPLQVPHFPQDSYRSQAISSNSWAASQPQEIQSSTQDLDNWIDSQQEKSKPCSSSLGAAQVGLDTWSGSWGECCPLAVQGDSCTDLDSKLTEQLAQFEKSLSSTSAEQDKVSRHFSILDYSSEKDIVRGSPVSVPHSRQTERRRALRPPPPRPSSLATTPVHMLGGQASKGRSLSFSVKPSRPAPRPPSGSQRKNVAPAQLQPCTPDQWVEEGREDLTRAGSASSCSILLTRIGEVERDLEAYGKTRAELSLMLEEQQDELVRAETMENLEFCDSNIESLSMELQELREMTLLSSQTPSLEISSAATESAEQRMLEKRSKVMEELLQTERDYIRDLEMCVERIMVPLQQAQMQNIDFEALFGNIHLVISFSKQLLSTLEASDAVGPVFLAQRAELESVYKVYCQNHDEAIALLETYEKDEKMQKLLLDLLDSLRLEPPSGSQQAGGCTNYINLGSFLIKPVQRVMRYPLLLMELLSATPEAHPDKAPLTAAVLAVKEINVNINEYKRRKDLVLKYRKGDEDSLMEKISKLNFHSIIKKSNRVSSHLKHLTGFAPQLKDEAFEEMEKNFRMQERLIKSFIRDLSLYLQHVRESACMKALAAGSMWDLCTEKASGDLDQFQKVNRLISDQLFSNFKERTERLVSSPLNQLLSMFAGPHKLVQKRFDKLLDFHNYTERAEKLKDKRTLEELQSARNNYEALNAQLLDELPKFLRFAKELFASCVQGYAEAHCDFVRLALAELRPLLSLLKVSGREGNLIAIFQDEHSRVLQQLQAFTFFPESQAAPKKTFERKSMERQSARRQPLVGLVSSLCPMSGLAEPRTATHTCLVPLQPTYLLQSDDVRAALLARYPPESLFQAERNFNAAQDLDVSLLEGDIVGVIKKKDPMGSQNRWLIDNEVTKGFVYSSFLKPYNPRRSQSDVSVGSHSSNESEHSNSSPHSNATLTFSPSGAAVTFTQKPLQDSASPADTYQSGQPPLEMDSHSPPQLGCGDRTAPLEAGTVMSQCRYSRPELGCSPSSRNGHPTKAHLRPMPSVEDRDSGLESSESEGNQVYYALYTFKGRNTNELSVSANQRLKILQFEDITGNQEWWLAEAHGKQGYVPSSYIRKTEYT</sequence>
<feature type="domain" description="SH3" evidence="22">
    <location>
        <begin position="2"/>
        <end position="61"/>
    </location>
</feature>
<dbReference type="CDD" id="cd11797">
    <property type="entry name" value="SH3_DNMBP_N4"/>
    <property type="match status" value="1"/>
</dbReference>
<dbReference type="SUPFAM" id="SSF103657">
    <property type="entry name" value="BAR/IMD domain-like"/>
    <property type="match status" value="1"/>
</dbReference>
<feature type="region of interest" description="Disordered" evidence="21">
    <location>
        <begin position="393"/>
        <end position="483"/>
    </location>
</feature>
<dbReference type="SMART" id="SM00326">
    <property type="entry name" value="SH3"/>
    <property type="match status" value="6"/>
</dbReference>
<feature type="region of interest" description="Disordered" evidence="21">
    <location>
        <begin position="576"/>
        <end position="651"/>
    </location>
</feature>
<keyword evidence="14 20" id="KW-0175">Coiled coil</keyword>
<dbReference type="FunFam" id="2.30.30.40:FF:000120">
    <property type="entry name" value="dynamin-binding protein isoform X1"/>
    <property type="match status" value="1"/>
</dbReference>
<dbReference type="InterPro" id="IPR036028">
    <property type="entry name" value="SH3-like_dom_sf"/>
</dbReference>
<dbReference type="PANTHER" id="PTHR22834:SF19">
    <property type="entry name" value="DYNAMIN-BINDING PROTEIN"/>
    <property type="match status" value="1"/>
</dbReference>
<evidence type="ECO:0000256" key="12">
    <source>
        <dbReference type="ARBA" id="ARBA00023018"/>
    </source>
</evidence>
<dbReference type="SMART" id="SM00325">
    <property type="entry name" value="RhoGEF"/>
    <property type="match status" value="1"/>
</dbReference>
<gene>
    <name evidence="25" type="primary">Dnmbp</name>
    <name evidence="25" type="ORF">PACMIN_R13414</name>
</gene>
<keyword evidence="7" id="KW-0597">Phosphoprotein</keyword>
<feature type="domain" description="DH" evidence="23">
    <location>
        <begin position="765"/>
        <end position="953"/>
    </location>
</feature>
<dbReference type="FunFam" id="2.30.30.40:FF:000165">
    <property type="entry name" value="dynamin-binding protein isoform X1"/>
    <property type="match status" value="1"/>
</dbReference>
<protein>
    <recommendedName>
        <fullName evidence="4">Dynamin-binding protein</fullName>
    </recommendedName>
    <alternativeName>
        <fullName evidence="16">Scaffold protein Tuba</fullName>
    </alternativeName>
</protein>
<proteinExistence type="predicted"/>
<comment type="caution">
    <text evidence="25">The sequence shown here is derived from an EMBL/GenBank/DDBJ whole genome shotgun (WGS) entry which is preliminary data.</text>
</comment>
<dbReference type="InterPro" id="IPR001331">
    <property type="entry name" value="GDS_CDC24_CS"/>
</dbReference>
<evidence type="ECO:0000313" key="25">
    <source>
        <dbReference type="EMBL" id="NWS15130.1"/>
    </source>
</evidence>
<dbReference type="GO" id="GO:0005795">
    <property type="term" value="C:Golgi stack"/>
    <property type="evidence" value="ECO:0007669"/>
    <property type="project" value="UniProtKB-SubCell"/>
</dbReference>
<evidence type="ECO:0000256" key="17">
    <source>
        <dbReference type="ARBA" id="ARBA00034103"/>
    </source>
</evidence>
<keyword evidence="26" id="KW-1185">Reference proteome</keyword>
<dbReference type="GO" id="GO:0070161">
    <property type="term" value="C:anchoring junction"/>
    <property type="evidence" value="ECO:0007669"/>
    <property type="project" value="UniProtKB-SubCell"/>
</dbReference>
<reference evidence="25 26" key="1">
    <citation type="submission" date="2019-09" db="EMBL/GenBank/DDBJ databases">
        <title>Bird 10,000 Genomes (B10K) Project - Family phase.</title>
        <authorList>
            <person name="Zhang G."/>
        </authorList>
    </citation>
    <scope>NUCLEOTIDE SEQUENCE [LARGE SCALE GENOMIC DNA]</scope>
    <source>
        <strain evidence="25">B10K-DU-001-72</strain>
        <tissue evidence="25">Muscle</tissue>
    </source>
</reference>
<dbReference type="GO" id="GO:0005856">
    <property type="term" value="C:cytoskeleton"/>
    <property type="evidence" value="ECO:0007669"/>
    <property type="project" value="UniProtKB-SubCell"/>
</dbReference>
<dbReference type="InterPro" id="IPR027267">
    <property type="entry name" value="AH/BAR_dom_sf"/>
</dbReference>
<keyword evidence="10" id="KW-0965">Cell junction</keyword>
<dbReference type="EMBL" id="VYXB01004225">
    <property type="protein sequence ID" value="NWS15130.1"/>
    <property type="molecule type" value="Genomic_DNA"/>
</dbReference>
<dbReference type="InterPro" id="IPR035819">
    <property type="entry name" value="DNMBP_SH3_N3"/>
</dbReference>
<comment type="subunit">
    <text evidence="18">Binds DNM1 via its N-terminal SH3 domains. The C-terminal SH3 domain binds a complex containing actin, tubulin, Hsp70 and actin-regulatory proteins, such as ENAH, EVL, WIRE, CR16, WAVE1 and NAP1L1. Interacts with FASLG. Interacts (via SH3 domain 6) with WASL. Interacts (via SH3 domain 6) interacts with ENAH. Interacts (via C-terminal domain) with TJP1; required for the apical cell-cell junction localization of DNMBP.</text>
</comment>
<dbReference type="PROSITE" id="PS00741">
    <property type="entry name" value="DH_1"/>
    <property type="match status" value="1"/>
</dbReference>
<dbReference type="FunFam" id="2.30.30.40:FF:000138">
    <property type="entry name" value="dynamin-binding protein isoform X1"/>
    <property type="match status" value="1"/>
</dbReference>
<dbReference type="InterPro" id="IPR004148">
    <property type="entry name" value="BAR_dom"/>
</dbReference>
<dbReference type="InterPro" id="IPR035820">
    <property type="entry name" value="DNMBP_SH3_C1"/>
</dbReference>
<dbReference type="CDD" id="cd07589">
    <property type="entry name" value="BAR_DNMBP"/>
    <property type="match status" value="1"/>
</dbReference>
<feature type="compositionally biased region" description="Low complexity" evidence="21">
    <location>
        <begin position="1365"/>
        <end position="1387"/>
    </location>
</feature>
<evidence type="ECO:0000256" key="10">
    <source>
        <dbReference type="ARBA" id="ARBA00022949"/>
    </source>
</evidence>
<dbReference type="PANTHER" id="PTHR22834">
    <property type="entry name" value="NUCLEAR FUSION PROTEIN FUS2"/>
    <property type="match status" value="1"/>
</dbReference>
<feature type="region of interest" description="Disordered" evidence="21">
    <location>
        <begin position="1457"/>
        <end position="1492"/>
    </location>
</feature>
<organism evidence="25 26">
    <name type="scientific">Pachyramphus minor</name>
    <dbReference type="NCBI Taxonomy" id="369605"/>
    <lineage>
        <taxon>Eukaryota</taxon>
        <taxon>Metazoa</taxon>
        <taxon>Chordata</taxon>
        <taxon>Craniata</taxon>
        <taxon>Vertebrata</taxon>
        <taxon>Euteleostomi</taxon>
        <taxon>Archelosauria</taxon>
        <taxon>Archosauria</taxon>
        <taxon>Dinosauria</taxon>
        <taxon>Saurischia</taxon>
        <taxon>Theropoda</taxon>
        <taxon>Coelurosauria</taxon>
        <taxon>Aves</taxon>
        <taxon>Neognathae</taxon>
        <taxon>Neoaves</taxon>
        <taxon>Telluraves</taxon>
        <taxon>Australaves</taxon>
        <taxon>Passeriformes</taxon>
        <taxon>Tyrannidae</taxon>
        <taxon>Pachyramphus</taxon>
    </lineage>
</organism>
<dbReference type="SUPFAM" id="SSF50044">
    <property type="entry name" value="SH3-domain"/>
    <property type="match status" value="6"/>
</dbReference>
<dbReference type="FunFam" id="2.30.30.40:FF:000160">
    <property type="entry name" value="dynamin-binding protein isoform X1"/>
    <property type="match status" value="1"/>
</dbReference>
<dbReference type="FunFam" id="2.30.30.40:FF:000066">
    <property type="entry name" value="dynamin-binding protein isoform X1"/>
    <property type="match status" value="1"/>
</dbReference>
<feature type="region of interest" description="Disordered" evidence="21">
    <location>
        <begin position="1405"/>
        <end position="1440"/>
    </location>
</feature>
<dbReference type="InterPro" id="IPR051492">
    <property type="entry name" value="Dynamin-Rho_GEF"/>
</dbReference>
<feature type="domain" description="BAR" evidence="24">
    <location>
        <begin position="994"/>
        <end position="1203"/>
    </location>
</feature>
<evidence type="ECO:0000256" key="1">
    <source>
        <dbReference type="ARBA" id="ARBA00004245"/>
    </source>
</evidence>
<dbReference type="InterPro" id="IPR035818">
    <property type="entry name" value="DNMBP_SH3_N2"/>
</dbReference>
<keyword evidence="15" id="KW-0206">Cytoskeleton</keyword>
<feature type="region of interest" description="Disordered" evidence="21">
    <location>
        <begin position="1361"/>
        <end position="1392"/>
    </location>
</feature>
<name>A0A7K5D4B4_9TYRA</name>
<dbReference type="CDD" id="cd12141">
    <property type="entry name" value="SH3_DNMBP_C2"/>
    <property type="match status" value="1"/>
</dbReference>
<dbReference type="Pfam" id="PF00018">
    <property type="entry name" value="SH3_1"/>
    <property type="match status" value="2"/>
</dbReference>
<dbReference type="InterPro" id="IPR035899">
    <property type="entry name" value="DBL_dom_sf"/>
</dbReference>
<evidence type="ECO:0000259" key="24">
    <source>
        <dbReference type="PROSITE" id="PS51021"/>
    </source>
</evidence>
<dbReference type="CDD" id="cd00160">
    <property type="entry name" value="RhoGEF"/>
    <property type="match status" value="1"/>
</dbReference>
<keyword evidence="8" id="KW-0344">Guanine-nucleotide releasing factor</keyword>
<evidence type="ECO:0000256" key="2">
    <source>
        <dbReference type="ARBA" id="ARBA00004282"/>
    </source>
</evidence>
<keyword evidence="5 19" id="KW-0728">SH3 domain</keyword>
<evidence type="ECO:0000256" key="13">
    <source>
        <dbReference type="ARBA" id="ARBA00023034"/>
    </source>
</evidence>
<comment type="subcellular location">
    <subcellularLocation>
        <location evidence="2">Cell junction</location>
    </subcellularLocation>
    <subcellularLocation>
        <location evidence="1">Cytoplasm</location>
        <location evidence="1">Cytoskeleton</location>
    </subcellularLocation>
    <subcellularLocation>
        <location evidence="3">Golgi apparatus</location>
        <location evidence="3">Golgi stack</location>
    </subcellularLocation>
    <subcellularLocation>
        <location evidence="17">Synapse</location>
    </subcellularLocation>
</comment>
<dbReference type="GO" id="GO:0035556">
    <property type="term" value="P:intracellular signal transduction"/>
    <property type="evidence" value="ECO:0007669"/>
    <property type="project" value="InterPro"/>
</dbReference>
<feature type="domain" description="SH3" evidence="22">
    <location>
        <begin position="1493"/>
        <end position="1556"/>
    </location>
</feature>
<evidence type="ECO:0000256" key="18">
    <source>
        <dbReference type="ARBA" id="ARBA00062167"/>
    </source>
</evidence>
<keyword evidence="13" id="KW-0333">Golgi apparatus</keyword>
<dbReference type="SUPFAM" id="SSF48065">
    <property type="entry name" value="DBL homology domain (DH-domain)"/>
    <property type="match status" value="1"/>
</dbReference>
<dbReference type="Pfam" id="PF07653">
    <property type="entry name" value="SH3_2"/>
    <property type="match status" value="1"/>
</dbReference>